<dbReference type="InterPro" id="IPR013517">
    <property type="entry name" value="FG-GAP"/>
</dbReference>
<dbReference type="PROSITE" id="PS51470">
    <property type="entry name" value="FG_GAP"/>
    <property type="match status" value="2"/>
</dbReference>
<evidence type="ECO:0000256" key="2">
    <source>
        <dbReference type="ARBA" id="ARBA00022737"/>
    </source>
</evidence>
<dbReference type="RefSeq" id="WP_067425484.1">
    <property type="nucleotide sequence ID" value="NZ_CP016438.1"/>
</dbReference>
<dbReference type="GO" id="GO:0016787">
    <property type="term" value="F:hydrolase activity"/>
    <property type="evidence" value="ECO:0007669"/>
    <property type="project" value="UniProtKB-KW"/>
</dbReference>
<evidence type="ECO:0000313" key="6">
    <source>
        <dbReference type="Proteomes" id="UP000092598"/>
    </source>
</evidence>
<dbReference type="InterPro" id="IPR013519">
    <property type="entry name" value="Int_alpha_beta-p"/>
</dbReference>
<keyword evidence="1" id="KW-0732">Signal</keyword>
<keyword evidence="2" id="KW-0677">Repeat</keyword>
<dbReference type="Proteomes" id="UP000092598">
    <property type="component" value="Chromosome"/>
</dbReference>
<dbReference type="SMART" id="SM00191">
    <property type="entry name" value="Int_alpha"/>
    <property type="match status" value="5"/>
</dbReference>
<dbReference type="PANTHER" id="PTHR23221">
    <property type="entry name" value="GLYCOSYLPHOSPHATIDYLINOSITOL PHOSPHOLIPASE D"/>
    <property type="match status" value="1"/>
</dbReference>
<keyword evidence="4" id="KW-0325">Glycoprotein</keyword>
<dbReference type="Gene3D" id="2.130.10.130">
    <property type="entry name" value="Integrin alpha, N-terminal"/>
    <property type="match status" value="4"/>
</dbReference>
<dbReference type="EMBL" id="CP016438">
    <property type="protein sequence ID" value="ANS62410.1"/>
    <property type="molecule type" value="Genomic_DNA"/>
</dbReference>
<dbReference type="KEGG" id="sls:SLINC_0186"/>
<evidence type="ECO:0000256" key="1">
    <source>
        <dbReference type="ARBA" id="ARBA00022729"/>
    </source>
</evidence>
<proteinExistence type="predicted"/>
<dbReference type="Pfam" id="PF01839">
    <property type="entry name" value="FG-GAP"/>
    <property type="match status" value="5"/>
</dbReference>
<dbReference type="InterPro" id="IPR028994">
    <property type="entry name" value="Integrin_alpha_N"/>
</dbReference>
<gene>
    <name evidence="5" type="ORF">SLINC_0186</name>
</gene>
<keyword evidence="3" id="KW-0378">Hydrolase</keyword>
<protein>
    <submittedName>
        <fullName evidence="5">Secreted esterase</fullName>
    </submittedName>
</protein>
<dbReference type="PANTHER" id="PTHR23221:SF7">
    <property type="entry name" value="PHOSPHATIDYLINOSITOL-GLYCAN-SPECIFIC PHOSPHOLIPASE D"/>
    <property type="match status" value="1"/>
</dbReference>
<dbReference type="STRING" id="1915.SLINC_0186"/>
<dbReference type="AlphaFoldDB" id="A0A1B1M191"/>
<accession>A0A1B1M191</accession>
<keyword evidence="6" id="KW-1185">Reference proteome</keyword>
<dbReference type="PRINTS" id="PR01185">
    <property type="entry name" value="INTEGRINA"/>
</dbReference>
<dbReference type="GO" id="GO:0008305">
    <property type="term" value="C:integrin complex"/>
    <property type="evidence" value="ECO:0007669"/>
    <property type="project" value="InterPro"/>
</dbReference>
<reference evidence="5 6" key="1">
    <citation type="submission" date="2016-07" db="EMBL/GenBank/DDBJ databases">
        <title>Enhancement of antibiotic productionsby engineered nitrateutilization in actinobacteria.</title>
        <authorList>
            <person name="Meng S.C."/>
        </authorList>
    </citation>
    <scope>NUCLEOTIDE SEQUENCE [LARGE SCALE GENOMIC DNA]</scope>
    <source>
        <strain evidence="5 6">NRRL 2936</strain>
    </source>
</reference>
<name>A0A1B1M191_STRLN</name>
<dbReference type="SUPFAM" id="SSF69318">
    <property type="entry name" value="Integrin alpha N-terminal domain"/>
    <property type="match status" value="2"/>
</dbReference>
<organism evidence="5 6">
    <name type="scientific">Streptomyces lincolnensis</name>
    <dbReference type="NCBI Taxonomy" id="1915"/>
    <lineage>
        <taxon>Bacteria</taxon>
        <taxon>Bacillati</taxon>
        <taxon>Actinomycetota</taxon>
        <taxon>Actinomycetes</taxon>
        <taxon>Kitasatosporales</taxon>
        <taxon>Streptomycetaceae</taxon>
        <taxon>Streptomyces</taxon>
    </lineage>
</organism>
<evidence type="ECO:0000313" key="5">
    <source>
        <dbReference type="EMBL" id="ANS62410.1"/>
    </source>
</evidence>
<sequence>MRSTRAAFLAVALLSVTGTAIAGGPAWAAEGAQRAATVAHDDFNGDGFPDLVTAAPAATVGGKPGAGFVAVLYGSSQGVDTAKRVVLTQSSAGVPGSPEAHDAFGAAVTSADLDGDGYADLAVGVPGEDIGDAVDAGSVTVLWGSARGLTGTSSWLESNTLGAPSARESYGSGLTAADVDGDGRPELAHVNAEDSVYVHDFSASRTPQNPEQLHGLPTENGFRPSGLTGADYDKDGYADLVVTGTEPSLEIVESRSVLLRGSADGLGLDRTFGGGSVGASGDLNKDGYPDLVLGDPRTLEHGEWDLAAGSVSVRYGSRDGLFGSDAETPDQVFEQGKDGLGGSAEVGDRFGADLSLGDVNGDGHLDLAIGSPGESIGDLADAGAAWLLRGSARGLGTAGAQNFNQNTAGVPGASEAGDRFGAQARLVDSDRDGHAELVTTAPYENDSAGYAWVLDGTASGVTTSGSWSFGAAALGASQGTAYFGSVLGK</sequence>
<dbReference type="InterPro" id="IPR000413">
    <property type="entry name" value="Integrin_alpha"/>
</dbReference>
<evidence type="ECO:0000256" key="4">
    <source>
        <dbReference type="ARBA" id="ARBA00023180"/>
    </source>
</evidence>
<evidence type="ECO:0000256" key="3">
    <source>
        <dbReference type="ARBA" id="ARBA00022801"/>
    </source>
</evidence>
<dbReference type="GO" id="GO:0007155">
    <property type="term" value="P:cell adhesion"/>
    <property type="evidence" value="ECO:0007669"/>
    <property type="project" value="InterPro"/>
</dbReference>
<dbReference type="OrthoDB" id="344301at2"/>
<dbReference type="PATRIC" id="fig|1915.4.peg.266"/>